<dbReference type="eggNOG" id="ENOG502T0TC">
    <property type="taxonomic scope" value="Eukaryota"/>
</dbReference>
<dbReference type="VEuPathDB" id="TrichDB:TVAG_180120"/>
<dbReference type="KEGG" id="tva:4766954"/>
<dbReference type="AlphaFoldDB" id="A2EE41"/>
<reference evidence="1" key="1">
    <citation type="submission" date="2006-10" db="EMBL/GenBank/DDBJ databases">
        <authorList>
            <person name="Amadeo P."/>
            <person name="Zhao Q."/>
            <person name="Wortman J."/>
            <person name="Fraser-Liggett C."/>
            <person name="Carlton J."/>
        </authorList>
    </citation>
    <scope>NUCLEOTIDE SEQUENCE</scope>
    <source>
        <strain evidence="1">G3</strain>
    </source>
</reference>
<name>A2EE41_TRIV3</name>
<sequence length="307" mass="35593">MSPQFGIGVYICPKCEQTKVIKYNTSDDITYITVPKPVKSEDQRLKYKFTICNWLASTNRSKVILYIKPDDFDPTGNIQKEIDELYGPGRVKYLGDLKSNKDGIPYIDDWFRRGIQDSETLYVSFINTDILLSSNWYFAIKQTFNALPDKKLVIINQRIDFDLEMHKMREMNLSTDLLHQTDKLVEGSRQTIHSPFGVDLFTFRLDKLPFDPNVIPPFIMGRYNWDNWLCGYLNENTDTLTFGLEPAVYHINHVRHSFDTKDPKVYINERLRFINYGYFGSNYDTVLSLIDGKIVGNSGTIAELPGM</sequence>
<accession>A2EE41</accession>
<dbReference type="OrthoDB" id="6046730at2759"/>
<dbReference type="InParanoid" id="A2EE41"/>
<dbReference type="Proteomes" id="UP000001542">
    <property type="component" value="Unassembled WGS sequence"/>
</dbReference>
<dbReference type="RefSeq" id="XP_001321261.1">
    <property type="nucleotide sequence ID" value="XM_001321226.1"/>
</dbReference>
<dbReference type="EMBL" id="DS113365">
    <property type="protein sequence ID" value="EAY09038.1"/>
    <property type="molecule type" value="Genomic_DNA"/>
</dbReference>
<evidence type="ECO:0000313" key="1">
    <source>
        <dbReference type="EMBL" id="EAY09038.1"/>
    </source>
</evidence>
<keyword evidence="2" id="KW-1185">Reference proteome</keyword>
<protein>
    <submittedName>
        <fullName evidence="1">Uncharacterized protein</fullName>
    </submittedName>
</protein>
<organism evidence="1 2">
    <name type="scientific">Trichomonas vaginalis (strain ATCC PRA-98 / G3)</name>
    <dbReference type="NCBI Taxonomy" id="412133"/>
    <lineage>
        <taxon>Eukaryota</taxon>
        <taxon>Metamonada</taxon>
        <taxon>Parabasalia</taxon>
        <taxon>Trichomonadida</taxon>
        <taxon>Trichomonadidae</taxon>
        <taxon>Trichomonas</taxon>
    </lineage>
</organism>
<gene>
    <name evidence="1" type="ORF">TVAG_180120</name>
</gene>
<reference evidence="1" key="2">
    <citation type="journal article" date="2007" name="Science">
        <title>Draft genome sequence of the sexually transmitted pathogen Trichomonas vaginalis.</title>
        <authorList>
            <person name="Carlton J.M."/>
            <person name="Hirt R.P."/>
            <person name="Silva J.C."/>
            <person name="Delcher A.L."/>
            <person name="Schatz M."/>
            <person name="Zhao Q."/>
            <person name="Wortman J.R."/>
            <person name="Bidwell S.L."/>
            <person name="Alsmark U.C.M."/>
            <person name="Besteiro S."/>
            <person name="Sicheritz-Ponten T."/>
            <person name="Noel C.J."/>
            <person name="Dacks J.B."/>
            <person name="Foster P.G."/>
            <person name="Simillion C."/>
            <person name="Van de Peer Y."/>
            <person name="Miranda-Saavedra D."/>
            <person name="Barton G.J."/>
            <person name="Westrop G.D."/>
            <person name="Mueller S."/>
            <person name="Dessi D."/>
            <person name="Fiori P.L."/>
            <person name="Ren Q."/>
            <person name="Paulsen I."/>
            <person name="Zhang H."/>
            <person name="Bastida-Corcuera F.D."/>
            <person name="Simoes-Barbosa A."/>
            <person name="Brown M.T."/>
            <person name="Hayes R.D."/>
            <person name="Mukherjee M."/>
            <person name="Okumura C.Y."/>
            <person name="Schneider R."/>
            <person name="Smith A.J."/>
            <person name="Vanacova S."/>
            <person name="Villalvazo M."/>
            <person name="Haas B.J."/>
            <person name="Pertea M."/>
            <person name="Feldblyum T.V."/>
            <person name="Utterback T.R."/>
            <person name="Shu C.L."/>
            <person name="Osoegawa K."/>
            <person name="de Jong P.J."/>
            <person name="Hrdy I."/>
            <person name="Horvathova L."/>
            <person name="Zubacova Z."/>
            <person name="Dolezal P."/>
            <person name="Malik S.B."/>
            <person name="Logsdon J.M. Jr."/>
            <person name="Henze K."/>
            <person name="Gupta A."/>
            <person name="Wang C.C."/>
            <person name="Dunne R.L."/>
            <person name="Upcroft J.A."/>
            <person name="Upcroft P."/>
            <person name="White O."/>
            <person name="Salzberg S.L."/>
            <person name="Tang P."/>
            <person name="Chiu C.-H."/>
            <person name="Lee Y.-S."/>
            <person name="Embley T.M."/>
            <person name="Coombs G.H."/>
            <person name="Mottram J.C."/>
            <person name="Tachezy J."/>
            <person name="Fraser-Liggett C.M."/>
            <person name="Johnson P.J."/>
        </authorList>
    </citation>
    <scope>NUCLEOTIDE SEQUENCE [LARGE SCALE GENOMIC DNA]</scope>
    <source>
        <strain evidence="1">G3</strain>
    </source>
</reference>
<evidence type="ECO:0000313" key="2">
    <source>
        <dbReference type="Proteomes" id="UP000001542"/>
    </source>
</evidence>
<proteinExistence type="predicted"/>
<dbReference type="VEuPathDB" id="TrichDB:TVAGG3_0614600"/>